<dbReference type="PANTHER" id="PTHR11963">
    <property type="entry name" value="LEUCINE AMINOPEPTIDASE-RELATED"/>
    <property type="match status" value="1"/>
</dbReference>
<dbReference type="AlphaFoldDB" id="A0A485KAY8"/>
<dbReference type="Gene3D" id="3.40.630.10">
    <property type="entry name" value="Zn peptidases"/>
    <property type="match status" value="1"/>
</dbReference>
<accession>A0A485KAY8</accession>
<keyword evidence="3" id="KW-0645">Protease</keyword>
<dbReference type="PROSITE" id="PS00631">
    <property type="entry name" value="CYTOSOL_AP"/>
    <property type="match status" value="1"/>
</dbReference>
<dbReference type="CDD" id="cd00433">
    <property type="entry name" value="Peptidase_M17"/>
    <property type="match status" value="1"/>
</dbReference>
<reference evidence="6" key="2">
    <citation type="submission" date="2019-06" db="EMBL/GenBank/DDBJ databases">
        <title>Genomics analysis of Aphanomyces spp. identifies a new class of oomycete effector associated with host adaptation.</title>
        <authorList>
            <person name="Gaulin E."/>
        </authorList>
    </citation>
    <scope>NUCLEOTIDE SEQUENCE</scope>
    <source>
        <strain evidence="6">CBS 578.67</strain>
    </source>
</reference>
<evidence type="ECO:0000259" key="5">
    <source>
        <dbReference type="PROSITE" id="PS00631"/>
    </source>
</evidence>
<organism evidence="7 8">
    <name type="scientific">Aphanomyces stellatus</name>
    <dbReference type="NCBI Taxonomy" id="120398"/>
    <lineage>
        <taxon>Eukaryota</taxon>
        <taxon>Sar</taxon>
        <taxon>Stramenopiles</taxon>
        <taxon>Oomycota</taxon>
        <taxon>Saprolegniomycetes</taxon>
        <taxon>Saprolegniales</taxon>
        <taxon>Verrucalvaceae</taxon>
        <taxon>Aphanomyces</taxon>
    </lineage>
</organism>
<dbReference type="OrthoDB" id="72388at2759"/>
<evidence type="ECO:0000313" key="8">
    <source>
        <dbReference type="Proteomes" id="UP000332933"/>
    </source>
</evidence>
<evidence type="ECO:0000256" key="2">
    <source>
        <dbReference type="ARBA" id="ARBA00022438"/>
    </source>
</evidence>
<dbReference type="Pfam" id="PF00883">
    <property type="entry name" value="Peptidase_M17"/>
    <property type="match status" value="1"/>
</dbReference>
<protein>
    <submittedName>
        <fullName evidence="7">Aste57867_3532 protein</fullName>
    </submittedName>
</protein>
<dbReference type="GO" id="GO:0006508">
    <property type="term" value="P:proteolysis"/>
    <property type="evidence" value="ECO:0007669"/>
    <property type="project" value="UniProtKB-KW"/>
</dbReference>
<evidence type="ECO:0000313" key="7">
    <source>
        <dbReference type="EMBL" id="VFT80695.1"/>
    </source>
</evidence>
<gene>
    <name evidence="7" type="primary">Aste57867_3532</name>
    <name evidence="6" type="ORF">As57867_003521</name>
    <name evidence="7" type="ORF">ASTE57867_3532</name>
</gene>
<proteinExistence type="inferred from homology"/>
<evidence type="ECO:0000256" key="4">
    <source>
        <dbReference type="ARBA" id="ARBA00022801"/>
    </source>
</evidence>
<keyword evidence="4" id="KW-0378">Hydrolase</keyword>
<dbReference type="Pfam" id="PF18295">
    <property type="entry name" value="Pdase_M17_N2"/>
    <property type="match status" value="1"/>
</dbReference>
<dbReference type="Gene3D" id="3.40.50.10590">
    <property type="entry name" value="Zn-dependent exopeptidases"/>
    <property type="match status" value="1"/>
</dbReference>
<dbReference type="EMBL" id="CAADRA010000624">
    <property type="protein sequence ID" value="VFT80695.1"/>
    <property type="molecule type" value="Genomic_DNA"/>
</dbReference>
<keyword evidence="8" id="KW-1185">Reference proteome</keyword>
<sequence length="514" mass="53416">MVRFVESVEAIDAAASLPKVLLIGTKETPGNALAQRVLAHVNHKTALSPAAVALLEHAIKALAPSPDNAAAKHLYLPLGNSLVSVVVAQLPTAVARHNTLARPHAISALVKSHASDKTATIVALALPDPTTTTWAAGVGVAKGVTSYYAHKSSGVPSGVITDGSATAVHADQVVVVFDAAVDAATLKLLNATATGIHLTQRLVDAPPNQLNTDTFTAEARAVAARTQSDILVIRGQELNDKGFGGIYGVGKASDHPPALVVLSHYPNEASKTAKSVALVGKGITYDTGGLSLKPSSFMVGMKQDMGGAAGLLGAFEAAVLSGRPTRALHVVLCLAENSVAANATRPDDVHTLYSGKTVEINNTDAEGRLVLGDGVAYAAKHLNPQVILDMATLTGAQGVATGNKHGAVVSNDATLEQWLVRAGKASGDLVHPMPYVPEFFREEFKSQIADMKNIPACRTNAQVSCAGQFIANHLGEFEETGQWGHIDMAYPVIDNERATGFGVALVQSLLAQIQ</sequence>
<dbReference type="GO" id="GO:0030145">
    <property type="term" value="F:manganese ion binding"/>
    <property type="evidence" value="ECO:0007669"/>
    <property type="project" value="InterPro"/>
</dbReference>
<name>A0A485KAY8_9STRA</name>
<dbReference type="PRINTS" id="PR00481">
    <property type="entry name" value="LAMNOPPTDASE"/>
</dbReference>
<dbReference type="GO" id="GO:0070006">
    <property type="term" value="F:metalloaminopeptidase activity"/>
    <property type="evidence" value="ECO:0007669"/>
    <property type="project" value="InterPro"/>
</dbReference>
<comment type="similarity">
    <text evidence="1">Belongs to the peptidase M17 family.</text>
</comment>
<dbReference type="GO" id="GO:0005737">
    <property type="term" value="C:cytoplasm"/>
    <property type="evidence" value="ECO:0007669"/>
    <property type="project" value="InterPro"/>
</dbReference>
<evidence type="ECO:0000256" key="3">
    <source>
        <dbReference type="ARBA" id="ARBA00022670"/>
    </source>
</evidence>
<dbReference type="Proteomes" id="UP000332933">
    <property type="component" value="Unassembled WGS sequence"/>
</dbReference>
<keyword evidence="2" id="KW-0031">Aminopeptidase</keyword>
<evidence type="ECO:0000256" key="1">
    <source>
        <dbReference type="ARBA" id="ARBA00009528"/>
    </source>
</evidence>
<dbReference type="SUPFAM" id="SSF53187">
    <property type="entry name" value="Zn-dependent exopeptidases"/>
    <property type="match status" value="1"/>
</dbReference>
<dbReference type="InterPro" id="IPR000819">
    <property type="entry name" value="Peptidase_M17_C"/>
</dbReference>
<evidence type="ECO:0000313" key="6">
    <source>
        <dbReference type="EMBL" id="KAF0715170.1"/>
    </source>
</evidence>
<dbReference type="InterPro" id="IPR041417">
    <property type="entry name" value="NPEPL1_N"/>
</dbReference>
<feature type="domain" description="Cytosol aminopeptidase" evidence="5">
    <location>
        <begin position="362"/>
        <end position="369"/>
    </location>
</feature>
<dbReference type="PANTHER" id="PTHR11963:SF48">
    <property type="entry name" value="DIPEPTIDASE B, ISOFORM A"/>
    <property type="match status" value="1"/>
</dbReference>
<dbReference type="EMBL" id="VJMH01000624">
    <property type="protein sequence ID" value="KAF0715170.1"/>
    <property type="molecule type" value="Genomic_DNA"/>
</dbReference>
<dbReference type="InterPro" id="IPR011356">
    <property type="entry name" value="Leucine_aapep/pepB"/>
</dbReference>
<reference evidence="7 8" key="1">
    <citation type="submission" date="2019-03" db="EMBL/GenBank/DDBJ databases">
        <authorList>
            <person name="Gaulin E."/>
            <person name="Dumas B."/>
        </authorList>
    </citation>
    <scope>NUCLEOTIDE SEQUENCE [LARGE SCALE GENOMIC DNA]</scope>
    <source>
        <strain evidence="7">CBS 568.67</strain>
    </source>
</reference>